<dbReference type="InterPro" id="IPR001377">
    <property type="entry name" value="Ribosomal_eS6"/>
</dbReference>
<dbReference type="STRING" id="478820.A0A196SHM3"/>
<feature type="compositionally biased region" description="Basic residues" evidence="5">
    <location>
        <begin position="271"/>
        <end position="280"/>
    </location>
</feature>
<evidence type="ECO:0000256" key="3">
    <source>
        <dbReference type="ARBA" id="ARBA00023274"/>
    </source>
</evidence>
<evidence type="ECO:0000256" key="5">
    <source>
        <dbReference type="SAM" id="MobiDB-lite"/>
    </source>
</evidence>
<dbReference type="SMART" id="SM01405">
    <property type="entry name" value="Ribosomal_S6e"/>
    <property type="match status" value="2"/>
</dbReference>
<keyword evidence="7" id="KW-1185">Reference proteome</keyword>
<dbReference type="InterPro" id="IPR014401">
    <property type="entry name" value="Ribosomal_eS6-like"/>
</dbReference>
<accession>A0A196SHM3</accession>
<comment type="caution">
    <text evidence="6">The sequence shown here is derived from an EMBL/GenBank/DDBJ whole genome shotgun (WGS) entry which is preliminary data.</text>
</comment>
<dbReference type="GO" id="GO:0003735">
    <property type="term" value="F:structural constituent of ribosome"/>
    <property type="evidence" value="ECO:0007669"/>
    <property type="project" value="InterPro"/>
</dbReference>
<feature type="region of interest" description="Disordered" evidence="5">
    <location>
        <begin position="260"/>
        <end position="280"/>
    </location>
</feature>
<evidence type="ECO:0000256" key="4">
    <source>
        <dbReference type="PIRNR" id="PIRNR002129"/>
    </source>
</evidence>
<dbReference type="GO" id="GO:1990904">
    <property type="term" value="C:ribonucleoprotein complex"/>
    <property type="evidence" value="ECO:0007669"/>
    <property type="project" value="UniProtKB-KW"/>
</dbReference>
<dbReference type="Gene3D" id="1.20.5.2650">
    <property type="match status" value="1"/>
</dbReference>
<organism evidence="6 7">
    <name type="scientific">Blastocystis sp. subtype 1 (strain ATCC 50177 / NandII)</name>
    <dbReference type="NCBI Taxonomy" id="478820"/>
    <lineage>
        <taxon>Eukaryota</taxon>
        <taxon>Sar</taxon>
        <taxon>Stramenopiles</taxon>
        <taxon>Bigyra</taxon>
        <taxon>Opalozoa</taxon>
        <taxon>Opalinata</taxon>
        <taxon>Blastocystidae</taxon>
        <taxon>Blastocystis</taxon>
    </lineage>
</organism>
<dbReference type="GO" id="GO:0005840">
    <property type="term" value="C:ribosome"/>
    <property type="evidence" value="ECO:0007669"/>
    <property type="project" value="UniProtKB-KW"/>
</dbReference>
<dbReference type="EMBL" id="LXWW01000139">
    <property type="protein sequence ID" value="OAO15464.1"/>
    <property type="molecule type" value="Genomic_DNA"/>
</dbReference>
<proteinExistence type="inferred from homology"/>
<dbReference type="PIRSF" id="PIRSF002129">
    <property type="entry name" value="Ribosom_S6_euk"/>
    <property type="match status" value="1"/>
</dbReference>
<feature type="compositionally biased region" description="Basic and acidic residues" evidence="5">
    <location>
        <begin position="260"/>
        <end position="270"/>
    </location>
</feature>
<name>A0A196SHM3_BLAHN</name>
<dbReference type="Pfam" id="PF01092">
    <property type="entry name" value="Ribosomal_S6e"/>
    <property type="match status" value="1"/>
</dbReference>
<evidence type="ECO:0000313" key="7">
    <source>
        <dbReference type="Proteomes" id="UP000078348"/>
    </source>
</evidence>
<dbReference type="InterPro" id="IPR018282">
    <property type="entry name" value="Ribosomal_eS6_CS"/>
</dbReference>
<dbReference type="GO" id="GO:0006412">
    <property type="term" value="P:translation"/>
    <property type="evidence" value="ECO:0007669"/>
    <property type="project" value="InterPro"/>
</dbReference>
<reference evidence="6 7" key="1">
    <citation type="submission" date="2016-05" db="EMBL/GenBank/DDBJ databases">
        <title>Nuclear genome of Blastocystis sp. subtype 1 NandII.</title>
        <authorList>
            <person name="Gentekaki E."/>
            <person name="Curtis B."/>
            <person name="Stairs C."/>
            <person name="Eme L."/>
            <person name="Herman E."/>
            <person name="Klimes V."/>
            <person name="Arias M.C."/>
            <person name="Elias M."/>
            <person name="Hilliou F."/>
            <person name="Klute M."/>
            <person name="Malik S.-B."/>
            <person name="Pightling A."/>
            <person name="Rachubinski R."/>
            <person name="Salas D."/>
            <person name="Schlacht A."/>
            <person name="Suga H."/>
            <person name="Archibald J."/>
            <person name="Ball S.G."/>
            <person name="Clark G."/>
            <person name="Dacks J."/>
            <person name="Van Der Giezen M."/>
            <person name="Tsaousis A."/>
            <person name="Roger A."/>
        </authorList>
    </citation>
    <scope>NUCLEOTIDE SEQUENCE [LARGE SCALE GENOMIC DNA]</scope>
    <source>
        <strain evidence="7">ATCC 50177 / NandII</strain>
    </source>
</reference>
<evidence type="ECO:0000313" key="6">
    <source>
        <dbReference type="EMBL" id="OAO15464.1"/>
    </source>
</evidence>
<keyword evidence="3 4" id="KW-0687">Ribonucleoprotein</keyword>
<sequence length="280" mass="32447">MKLNICYPALSSQKPFDIDDENKLRVFMDKRISQEVEGDCLGDEFKGYIFRITPALSSQKPFDIDDENKLRVFMDKRISQEVEGDCLGDEFKGYIFRITGGNDKQGFPMKQGVLCNHRVRLLLADGMSCYRARRDGERKRKSVRGCIVGSDICVLNLMIVKKGEQEIPGLTDEASARPRRLGPKRANHIRKLFGLTKEEDVRKFVIRRQFEHNGHKRDKAPRIQRLVTHRALCHKRARLAEKKASLENSRKEAAAYKQRLEQLKKEEKIARSTKKQSHME</sequence>
<dbReference type="Proteomes" id="UP000078348">
    <property type="component" value="Unassembled WGS sequence"/>
</dbReference>
<gene>
    <name evidence="6" type="ORF">AV274_2803</name>
</gene>
<evidence type="ECO:0000256" key="1">
    <source>
        <dbReference type="ARBA" id="ARBA00009312"/>
    </source>
</evidence>
<comment type="similarity">
    <text evidence="1 4">Belongs to the eukaryotic ribosomal protein eS6 family.</text>
</comment>
<dbReference type="PROSITE" id="PS00578">
    <property type="entry name" value="RIBOSOMAL_S6E"/>
    <property type="match status" value="1"/>
</dbReference>
<keyword evidence="2 4" id="KW-0689">Ribosomal protein</keyword>
<dbReference type="PANTHER" id="PTHR11502">
    <property type="entry name" value="40S RIBOSOMAL PROTEIN S6"/>
    <property type="match status" value="1"/>
</dbReference>
<evidence type="ECO:0000256" key="2">
    <source>
        <dbReference type="ARBA" id="ARBA00022980"/>
    </source>
</evidence>
<dbReference type="OrthoDB" id="10260596at2759"/>
<dbReference type="AlphaFoldDB" id="A0A196SHM3"/>
<protein>
    <recommendedName>
        <fullName evidence="4">40S ribosomal protein S6</fullName>
    </recommendedName>
</protein>